<evidence type="ECO:0000256" key="2">
    <source>
        <dbReference type="SAM" id="MobiDB-lite"/>
    </source>
</evidence>
<reference evidence="3 4" key="1">
    <citation type="journal article" date="2020" name="G3 (Bethesda)">
        <title>Draft Genome of the Common Snapping Turtle, Chelydra serpentina, a Model for Phenotypic Plasticity in Reptiles.</title>
        <authorList>
            <person name="Das D."/>
            <person name="Singh S.K."/>
            <person name="Bierstedt J."/>
            <person name="Erickson A."/>
            <person name="Galli G.L.J."/>
            <person name="Crossley D.A. 2nd"/>
            <person name="Rhen T."/>
        </authorList>
    </citation>
    <scope>NUCLEOTIDE SEQUENCE [LARGE SCALE GENOMIC DNA]</scope>
    <source>
        <strain evidence="3">KW</strain>
    </source>
</reference>
<proteinExistence type="inferred from homology"/>
<dbReference type="AlphaFoldDB" id="A0A8T1TI40"/>
<keyword evidence="4" id="KW-1185">Reference proteome</keyword>
<evidence type="ECO:0000256" key="1">
    <source>
        <dbReference type="ARBA" id="ARBA00006609"/>
    </source>
</evidence>
<dbReference type="Pfam" id="PF15060">
    <property type="entry name" value="PPDFL"/>
    <property type="match status" value="1"/>
</dbReference>
<dbReference type="Proteomes" id="UP000765507">
    <property type="component" value="Unassembled WGS sequence"/>
</dbReference>
<evidence type="ECO:0008006" key="5">
    <source>
        <dbReference type="Google" id="ProtNLM"/>
    </source>
</evidence>
<dbReference type="InterPro" id="IPR026754">
    <property type="entry name" value="PPDPF"/>
</dbReference>
<accession>A0A8T1TI40</accession>
<comment type="caution">
    <text evidence="3">The sequence shown here is derived from an EMBL/GenBank/DDBJ whole genome shotgun (WGS) entry which is preliminary data.</text>
</comment>
<feature type="non-terminal residue" evidence="3">
    <location>
        <position position="123"/>
    </location>
</feature>
<dbReference type="GO" id="GO:0030154">
    <property type="term" value="P:cell differentiation"/>
    <property type="evidence" value="ECO:0007669"/>
    <property type="project" value="InterPro"/>
</dbReference>
<gene>
    <name evidence="3" type="ORF">G0U57_015963</name>
</gene>
<evidence type="ECO:0000313" key="4">
    <source>
        <dbReference type="Proteomes" id="UP000765507"/>
    </source>
</evidence>
<name>A0A8T1TI40_CHESE</name>
<dbReference type="OrthoDB" id="8543092at2759"/>
<dbReference type="PANTHER" id="PTHR14572">
    <property type="entry name" value="PANCREATIC PROGENITOR CELL DIFFERENTIATION AND PROLIFERATION FACTOR"/>
    <property type="match status" value="1"/>
</dbReference>
<organism evidence="3 4">
    <name type="scientific">Chelydra serpentina</name>
    <name type="common">Snapping turtle</name>
    <name type="synonym">Testudo serpentina</name>
    <dbReference type="NCBI Taxonomy" id="8475"/>
    <lineage>
        <taxon>Eukaryota</taxon>
        <taxon>Metazoa</taxon>
        <taxon>Chordata</taxon>
        <taxon>Craniata</taxon>
        <taxon>Vertebrata</taxon>
        <taxon>Euteleostomi</taxon>
        <taxon>Archelosauria</taxon>
        <taxon>Testudinata</taxon>
        <taxon>Testudines</taxon>
        <taxon>Cryptodira</taxon>
        <taxon>Durocryptodira</taxon>
        <taxon>Americhelydia</taxon>
        <taxon>Chelydroidea</taxon>
        <taxon>Chelydridae</taxon>
        <taxon>Chelydra</taxon>
    </lineage>
</organism>
<feature type="region of interest" description="Disordered" evidence="2">
    <location>
        <begin position="100"/>
        <end position="123"/>
    </location>
</feature>
<protein>
    <recommendedName>
        <fullName evidence="5">Pancreatic progenitor cell differentiation and proliferation factor-like protein</fullName>
    </recommendedName>
</protein>
<dbReference type="PRINTS" id="PR02071">
    <property type="entry name" value="PPDPFACTOR"/>
</dbReference>
<dbReference type="EMBL" id="JAHGAV010000004">
    <property type="protein sequence ID" value="KAG6940560.1"/>
    <property type="molecule type" value="Genomic_DNA"/>
</dbReference>
<sequence length="123" mass="12980">RGRCRGGGLSGSVGHPDCSVPGCLTFAPISAFAMASVPSAGCLLAKNQYYRTRLNSESSVSSGSSSFCSDPVNFSDQEKAHHGLPELFDKCWWIKNFFHSESSTSPNVSGKTSTHLSTSSVAS</sequence>
<comment type="similarity">
    <text evidence="1">Belongs to the PPDPF family.</text>
</comment>
<evidence type="ECO:0000313" key="3">
    <source>
        <dbReference type="EMBL" id="KAG6940560.1"/>
    </source>
</evidence>